<protein>
    <submittedName>
        <fullName evidence="2">Cupin</fullName>
    </submittedName>
</protein>
<name>A0A1G1XC59_9BACT</name>
<dbReference type="InterPro" id="IPR013096">
    <property type="entry name" value="Cupin_2"/>
</dbReference>
<dbReference type="InterPro" id="IPR052538">
    <property type="entry name" value="Flavonoid_dioxygenase-like"/>
</dbReference>
<dbReference type="InterPro" id="IPR011051">
    <property type="entry name" value="RmlC_Cupin_sf"/>
</dbReference>
<dbReference type="Proteomes" id="UP000177941">
    <property type="component" value="Unassembled WGS sequence"/>
</dbReference>
<reference evidence="2 3" key="1">
    <citation type="journal article" date="2016" name="Nat. Commun.">
        <title>Thousands of microbial genomes shed light on interconnected biogeochemical processes in an aquifer system.</title>
        <authorList>
            <person name="Anantharaman K."/>
            <person name="Brown C.T."/>
            <person name="Hug L.A."/>
            <person name="Sharon I."/>
            <person name="Castelle C.J."/>
            <person name="Probst A.J."/>
            <person name="Thomas B.C."/>
            <person name="Singh A."/>
            <person name="Wilkins M.J."/>
            <person name="Karaoz U."/>
            <person name="Brodie E.L."/>
            <person name="Williams K.H."/>
            <person name="Hubbard S.S."/>
            <person name="Banfield J.F."/>
        </authorList>
    </citation>
    <scope>NUCLEOTIDE SEQUENCE [LARGE SCALE GENOMIC DNA]</scope>
</reference>
<organism evidence="2 3">
    <name type="scientific">Candidatus Andersenbacteria bacterium RIFCSPHIGHO2_12_FULL_45_11b</name>
    <dbReference type="NCBI Taxonomy" id="1797282"/>
    <lineage>
        <taxon>Bacteria</taxon>
        <taxon>Candidatus Anderseniibacteriota</taxon>
    </lineage>
</organism>
<dbReference type="AlphaFoldDB" id="A0A1G1XC59"/>
<gene>
    <name evidence="2" type="ORF">A3E36_02705</name>
</gene>
<dbReference type="EMBL" id="MHHS01000007">
    <property type="protein sequence ID" value="OGY37501.1"/>
    <property type="molecule type" value="Genomic_DNA"/>
</dbReference>
<dbReference type="Gene3D" id="2.60.120.10">
    <property type="entry name" value="Jelly Rolls"/>
    <property type="match status" value="1"/>
</dbReference>
<dbReference type="CDD" id="cd02223">
    <property type="entry name" value="cupin_Bh2720-like"/>
    <property type="match status" value="1"/>
</dbReference>
<dbReference type="InterPro" id="IPR014710">
    <property type="entry name" value="RmlC-like_jellyroll"/>
</dbReference>
<sequence>MHGYIENIEQKTIDNNKFRQVLYTAKSSQLTIMSLLPSEDIGEEVHDVDQFLRIEQGSGRAIINGTEHAITDGSVIIVPAGAKHNIINDSADSPMKLYTLYCPPHHKDGVVHEIKADAMNDTEHFDGATTEAL</sequence>
<proteinExistence type="predicted"/>
<dbReference type="PANTHER" id="PTHR43346">
    <property type="entry name" value="LIGAND BINDING DOMAIN PROTEIN, PUTATIVE (AFU_ORTHOLOGUE AFUA_6G14370)-RELATED"/>
    <property type="match status" value="1"/>
</dbReference>
<evidence type="ECO:0000313" key="3">
    <source>
        <dbReference type="Proteomes" id="UP000177941"/>
    </source>
</evidence>
<dbReference type="PANTHER" id="PTHR43346:SF1">
    <property type="entry name" value="QUERCETIN 2,3-DIOXYGENASE-RELATED"/>
    <property type="match status" value="1"/>
</dbReference>
<dbReference type="SUPFAM" id="SSF51182">
    <property type="entry name" value="RmlC-like cupins"/>
    <property type="match status" value="1"/>
</dbReference>
<feature type="domain" description="Cupin type-2" evidence="1">
    <location>
        <begin position="32"/>
        <end position="100"/>
    </location>
</feature>
<accession>A0A1G1XC59</accession>
<evidence type="ECO:0000259" key="1">
    <source>
        <dbReference type="Pfam" id="PF07883"/>
    </source>
</evidence>
<comment type="caution">
    <text evidence="2">The sequence shown here is derived from an EMBL/GenBank/DDBJ whole genome shotgun (WGS) entry which is preliminary data.</text>
</comment>
<evidence type="ECO:0000313" key="2">
    <source>
        <dbReference type="EMBL" id="OGY37501.1"/>
    </source>
</evidence>
<dbReference type="Pfam" id="PF07883">
    <property type="entry name" value="Cupin_2"/>
    <property type="match status" value="1"/>
</dbReference>